<dbReference type="RefSeq" id="WP_011769093.1">
    <property type="nucleotide sequence ID" value="NC_008709.1"/>
</dbReference>
<dbReference type="PANTHER" id="PTHR41774">
    <property type="match status" value="1"/>
</dbReference>
<accession>A1SSR9</accession>
<gene>
    <name evidence="1" type="primary">rtxA</name>
    <name evidence="1" type="ordered locus">Ping_0681</name>
</gene>
<dbReference type="EMBL" id="CP000510">
    <property type="protein sequence ID" value="ABM02534.1"/>
    <property type="molecule type" value="Genomic_DNA"/>
</dbReference>
<protein>
    <submittedName>
        <fullName evidence="1">Structural toxin protein RtxA</fullName>
    </submittedName>
</protein>
<reference evidence="1 2" key="1">
    <citation type="submission" date="2007-01" db="EMBL/GenBank/DDBJ databases">
        <title>Complete sequence of Psychromonas ingrahamii 37.</title>
        <authorList>
            <consortium name="US DOE Joint Genome Institute"/>
            <person name="Copeland A."/>
            <person name="Lucas S."/>
            <person name="Lapidus A."/>
            <person name="Barry K."/>
            <person name="Detter J.C."/>
            <person name="Glavina del Rio T."/>
            <person name="Hammon N."/>
            <person name="Israni S."/>
            <person name="Dalin E."/>
            <person name="Tice H."/>
            <person name="Pitluck S."/>
            <person name="Thompson L.S."/>
            <person name="Brettin T."/>
            <person name="Bruce D."/>
            <person name="Han C."/>
            <person name="Tapia R."/>
            <person name="Schmutz J."/>
            <person name="Larimer F."/>
            <person name="Land M."/>
            <person name="Hauser L."/>
            <person name="Kyrpides N."/>
            <person name="Ivanova N."/>
            <person name="Staley J."/>
            <person name="Richardson P."/>
        </authorList>
    </citation>
    <scope>NUCLEOTIDE SEQUENCE [LARGE SCALE GENOMIC DNA]</scope>
    <source>
        <strain evidence="1 2">37</strain>
    </source>
</reference>
<dbReference type="OrthoDB" id="9795763at2"/>
<dbReference type="eggNOG" id="COG3323">
    <property type="taxonomic scope" value="Bacteria"/>
</dbReference>
<proteinExistence type="predicted"/>
<dbReference type="AlphaFoldDB" id="A1SSR9"/>
<dbReference type="KEGG" id="pin:Ping_0681"/>
<dbReference type="PANTHER" id="PTHR41774:SF1">
    <property type="entry name" value="NGG1P INTERACTING FACTOR NIF3"/>
    <property type="match status" value="1"/>
</dbReference>
<dbReference type="InterPro" id="IPR015867">
    <property type="entry name" value="N-reg_PII/ATP_PRibTrfase_C"/>
</dbReference>
<dbReference type="HOGENOM" id="CLU_120084_3_0_6"/>
<dbReference type="Proteomes" id="UP000000639">
    <property type="component" value="Chromosome"/>
</dbReference>
<dbReference type="Gene3D" id="3.30.70.120">
    <property type="match status" value="1"/>
</dbReference>
<evidence type="ECO:0000313" key="2">
    <source>
        <dbReference type="Proteomes" id="UP000000639"/>
    </source>
</evidence>
<evidence type="ECO:0000313" key="1">
    <source>
        <dbReference type="EMBL" id="ABM02534.1"/>
    </source>
</evidence>
<dbReference type="InterPro" id="IPR036069">
    <property type="entry name" value="DUF34/NIF3_sf"/>
</dbReference>
<dbReference type="STRING" id="357804.Ping_0681"/>
<name>A1SSR9_PSYIN</name>
<dbReference type="SUPFAM" id="SSF102705">
    <property type="entry name" value="NIF3 (NGG1p interacting factor 3)-like"/>
    <property type="match status" value="1"/>
</dbReference>
<sequence length="118" mass="13034">MYQLIFYVPVSHLGSVKSALFKAGAGRIGDYDCCAWQTLGDGQYRPLAASNAFIGTKNQMTKIAEYKVEMVCSAEIIQSALQALINSHPYEMPAYAVLEIKTVENFDFQSKQLVLNGC</sequence>
<keyword evidence="2" id="KW-1185">Reference proteome</keyword>
<organism evidence="1 2">
    <name type="scientific">Psychromonas ingrahamii (strain DSM 17664 / CCUG 51855 / 37)</name>
    <dbReference type="NCBI Taxonomy" id="357804"/>
    <lineage>
        <taxon>Bacteria</taxon>
        <taxon>Pseudomonadati</taxon>
        <taxon>Pseudomonadota</taxon>
        <taxon>Gammaproteobacteria</taxon>
        <taxon>Alteromonadales</taxon>
        <taxon>Psychromonadaceae</taxon>
        <taxon>Psychromonas</taxon>
    </lineage>
</organism>